<gene>
    <name evidence="2" type="ORF">BECKDK2373B_GA0170837_12062</name>
</gene>
<evidence type="ECO:0000313" key="2">
    <source>
        <dbReference type="EMBL" id="VFJ68073.1"/>
    </source>
</evidence>
<sequence>MRSIKRELMINIIVSLASICVVILFQNAWNKWFVPSYKEFLYEDVDISGKWEANLKYRSGDENRIEYNFTQTGHNITGYAYSLDGSNKGQKWEFEGDFFNLIAAVTYSSEGDRHLDRGSASLQLTENGNKLVGHIIYYENKSNSLWSVVAELTRSSGK</sequence>
<reference evidence="2" key="1">
    <citation type="submission" date="2019-02" db="EMBL/GenBank/DDBJ databases">
        <authorList>
            <person name="Gruber-Vodicka R. H."/>
            <person name="Seah K. B. B."/>
        </authorList>
    </citation>
    <scope>NUCLEOTIDE SEQUENCE</scope>
    <source>
        <strain evidence="2">BECK_DK47</strain>
    </source>
</reference>
<name>A0A450TKG6_9GAMM</name>
<dbReference type="EMBL" id="CAADEX010000206">
    <property type="protein sequence ID" value="VFJ68073.1"/>
    <property type="molecule type" value="Genomic_DNA"/>
</dbReference>
<feature type="transmembrane region" description="Helical" evidence="1">
    <location>
        <begin position="12"/>
        <end position="29"/>
    </location>
</feature>
<keyword evidence="1" id="KW-0812">Transmembrane</keyword>
<keyword evidence="1" id="KW-1133">Transmembrane helix</keyword>
<proteinExistence type="predicted"/>
<dbReference type="AlphaFoldDB" id="A0A450TKG6"/>
<evidence type="ECO:0000256" key="1">
    <source>
        <dbReference type="SAM" id="Phobius"/>
    </source>
</evidence>
<accession>A0A450TKG6</accession>
<protein>
    <recommendedName>
        <fullName evidence="3">Lipocalin-like domain-containing protein</fullName>
    </recommendedName>
</protein>
<organism evidence="2">
    <name type="scientific">Candidatus Kentrum sp. DK</name>
    <dbReference type="NCBI Taxonomy" id="2126562"/>
    <lineage>
        <taxon>Bacteria</taxon>
        <taxon>Pseudomonadati</taxon>
        <taxon>Pseudomonadota</taxon>
        <taxon>Gammaproteobacteria</taxon>
        <taxon>Candidatus Kentrum</taxon>
    </lineage>
</organism>
<evidence type="ECO:0008006" key="3">
    <source>
        <dbReference type="Google" id="ProtNLM"/>
    </source>
</evidence>
<keyword evidence="1" id="KW-0472">Membrane</keyword>